<feature type="signal peptide" evidence="1">
    <location>
        <begin position="1"/>
        <end position="25"/>
    </location>
</feature>
<evidence type="ECO:0000313" key="3">
    <source>
        <dbReference type="Proteomes" id="UP000555448"/>
    </source>
</evidence>
<accession>A0A7W7NZ85</accession>
<keyword evidence="1" id="KW-0732">Signal</keyword>
<organism evidence="2 3">
    <name type="scientific">Novosphingobium chloroacetimidivorans</name>
    <dbReference type="NCBI Taxonomy" id="1428314"/>
    <lineage>
        <taxon>Bacteria</taxon>
        <taxon>Pseudomonadati</taxon>
        <taxon>Pseudomonadota</taxon>
        <taxon>Alphaproteobacteria</taxon>
        <taxon>Sphingomonadales</taxon>
        <taxon>Sphingomonadaceae</taxon>
        <taxon>Novosphingobium</taxon>
    </lineage>
</organism>
<dbReference type="AlphaFoldDB" id="A0A7W7NZ85"/>
<gene>
    <name evidence="2" type="ORF">HNO88_004351</name>
</gene>
<comment type="caution">
    <text evidence="2">The sequence shown here is derived from an EMBL/GenBank/DDBJ whole genome shotgun (WGS) entry which is preliminary data.</text>
</comment>
<protein>
    <submittedName>
        <fullName evidence="2">Uncharacterized protein</fullName>
    </submittedName>
</protein>
<evidence type="ECO:0000256" key="1">
    <source>
        <dbReference type="SAM" id="SignalP"/>
    </source>
</evidence>
<evidence type="ECO:0000313" key="2">
    <source>
        <dbReference type="EMBL" id="MBB4861005.1"/>
    </source>
</evidence>
<proteinExistence type="predicted"/>
<dbReference type="RefSeq" id="WP_184250648.1">
    <property type="nucleotide sequence ID" value="NZ_JACHLR010000043.1"/>
</dbReference>
<name>A0A7W7NZ85_9SPHN</name>
<feature type="chain" id="PRO_5030849177" evidence="1">
    <location>
        <begin position="26"/>
        <end position="111"/>
    </location>
</feature>
<sequence length="111" mass="11871">MKKLNLALSLFAVFGSWILPVLAMATEPNSAPVAEPSRELPALQARMQTLIDTWNAEPGTRGVVKADFTRAQSAYANGRAADQKRHSAAFDFQVAACGPTYDKACVVLSGC</sequence>
<dbReference type="EMBL" id="JACHLR010000043">
    <property type="protein sequence ID" value="MBB4861005.1"/>
    <property type="molecule type" value="Genomic_DNA"/>
</dbReference>
<keyword evidence="3" id="KW-1185">Reference proteome</keyword>
<reference evidence="2 3" key="1">
    <citation type="submission" date="2020-08" db="EMBL/GenBank/DDBJ databases">
        <title>Functional genomics of gut bacteria from endangered species of beetles.</title>
        <authorList>
            <person name="Carlos-Shanley C."/>
        </authorList>
    </citation>
    <scope>NUCLEOTIDE SEQUENCE [LARGE SCALE GENOMIC DNA]</scope>
    <source>
        <strain evidence="2 3">S00245</strain>
    </source>
</reference>
<dbReference type="Proteomes" id="UP000555448">
    <property type="component" value="Unassembled WGS sequence"/>
</dbReference>